<name>A0A6V7QY68_ANACO</name>
<protein>
    <submittedName>
        <fullName evidence="2">Uncharacterized protein</fullName>
    </submittedName>
</protein>
<sequence length="143" mass="14667">MDDSAFHVAAGAFEHLSPLRFVSFTFPTHSRTPATPTAILFASPSSTRRSRAHPVLESPPCSSPSAARTTGSSPLSPATSNSSPPPPTTTTTTTPSPASSSSAASLLPLPPPLPNPTSAPYSDRIRTRLCCSKASSAPPCSLP</sequence>
<feature type="compositionally biased region" description="Low complexity" evidence="1">
    <location>
        <begin position="89"/>
        <end position="107"/>
    </location>
</feature>
<reference evidence="2" key="1">
    <citation type="submission" date="2020-07" db="EMBL/GenBank/DDBJ databases">
        <authorList>
            <person name="Lin J."/>
        </authorList>
    </citation>
    <scope>NUCLEOTIDE SEQUENCE</scope>
</reference>
<proteinExistence type="predicted"/>
<evidence type="ECO:0000313" key="2">
    <source>
        <dbReference type="EMBL" id="CAD1847695.1"/>
    </source>
</evidence>
<accession>A0A6V7QY68</accession>
<dbReference type="AlphaFoldDB" id="A0A6V7QY68"/>
<feature type="region of interest" description="Disordered" evidence="1">
    <location>
        <begin position="33"/>
        <end position="122"/>
    </location>
</feature>
<gene>
    <name evidence="2" type="ORF">CB5_LOCUS30906</name>
</gene>
<dbReference type="EMBL" id="CAJEUB010000059">
    <property type="protein sequence ID" value="CAD1847695.1"/>
    <property type="molecule type" value="Genomic_DNA"/>
</dbReference>
<evidence type="ECO:0000256" key="1">
    <source>
        <dbReference type="SAM" id="MobiDB-lite"/>
    </source>
</evidence>
<feature type="compositionally biased region" description="Low complexity" evidence="1">
    <location>
        <begin position="72"/>
        <end position="82"/>
    </location>
</feature>
<feature type="compositionally biased region" description="Pro residues" evidence="1">
    <location>
        <begin position="108"/>
        <end position="117"/>
    </location>
</feature>
<organism evidence="2">
    <name type="scientific">Ananas comosus var. bracteatus</name>
    <name type="common">red pineapple</name>
    <dbReference type="NCBI Taxonomy" id="296719"/>
    <lineage>
        <taxon>Eukaryota</taxon>
        <taxon>Viridiplantae</taxon>
        <taxon>Streptophyta</taxon>
        <taxon>Embryophyta</taxon>
        <taxon>Tracheophyta</taxon>
        <taxon>Spermatophyta</taxon>
        <taxon>Magnoliopsida</taxon>
        <taxon>Liliopsida</taxon>
        <taxon>Poales</taxon>
        <taxon>Bromeliaceae</taxon>
        <taxon>Bromelioideae</taxon>
        <taxon>Ananas</taxon>
    </lineage>
</organism>